<dbReference type="EMBL" id="JAYGJQ010000001">
    <property type="protein sequence ID" value="MEA9355141.1"/>
    <property type="molecule type" value="Genomic_DNA"/>
</dbReference>
<comment type="caution">
    <text evidence="2">The sequence shown here is derived from an EMBL/GenBank/DDBJ whole genome shotgun (WGS) entry which is preliminary data.</text>
</comment>
<name>A0ABU5VQ63_9BACT</name>
<evidence type="ECO:0000313" key="3">
    <source>
        <dbReference type="Proteomes" id="UP001302274"/>
    </source>
</evidence>
<feature type="domain" description="Glyoxalase-related protein" evidence="1">
    <location>
        <begin position="3"/>
        <end position="56"/>
    </location>
</feature>
<accession>A0ABU5VQ63</accession>
<dbReference type="Proteomes" id="UP001302274">
    <property type="component" value="Unassembled WGS sequence"/>
</dbReference>
<organism evidence="2 3">
    <name type="scientific">Bacteriovorax antarcticus</name>
    <dbReference type="NCBI Taxonomy" id="3088717"/>
    <lineage>
        <taxon>Bacteria</taxon>
        <taxon>Pseudomonadati</taxon>
        <taxon>Bdellovibrionota</taxon>
        <taxon>Bacteriovoracia</taxon>
        <taxon>Bacteriovoracales</taxon>
        <taxon>Bacteriovoracaceae</taxon>
        <taxon>Bacteriovorax</taxon>
    </lineage>
</organism>
<gene>
    <name evidence="2" type="ORF">SHI21_02965</name>
</gene>
<dbReference type="InterPro" id="IPR045517">
    <property type="entry name" value="Glyoxalase_8"/>
</dbReference>
<keyword evidence="3" id="KW-1185">Reference proteome</keyword>
<dbReference type="RefSeq" id="WP_323574629.1">
    <property type="nucleotide sequence ID" value="NZ_JAYGJQ010000001.1"/>
</dbReference>
<evidence type="ECO:0000313" key="2">
    <source>
        <dbReference type="EMBL" id="MEA9355141.1"/>
    </source>
</evidence>
<dbReference type="Pfam" id="PF20066">
    <property type="entry name" value="Glyoxalase_8"/>
    <property type="match status" value="1"/>
</dbReference>
<evidence type="ECO:0000259" key="1">
    <source>
        <dbReference type="Pfam" id="PF20066"/>
    </source>
</evidence>
<proteinExistence type="predicted"/>
<sequence length="144" mass="16792">MSRSSIESLKIRAKLLQKSKKKSGKEIQLKDALQIVAKARGFESWRELNANFEETDLFNPAHWSAQWKVWYNTVDEARTNLKASEFLLPYHKQFFICDVHYIQALGISPEDSDLNAIGNDWTIPQNKNAWERVVQKIREAQKTK</sequence>
<protein>
    <submittedName>
        <fullName evidence="2">Glyoxalase superfamily protein</fullName>
    </submittedName>
</protein>
<reference evidence="2 3" key="1">
    <citation type="submission" date="2023-11" db="EMBL/GenBank/DDBJ databases">
        <title>A Novel Polar Bacteriovorax (B. antarcticus) Isolated from the Biocrust in Antarctica.</title>
        <authorList>
            <person name="Mun W."/>
            <person name="Choi S.Y."/>
            <person name="Mitchell R.J."/>
        </authorList>
    </citation>
    <scope>NUCLEOTIDE SEQUENCE [LARGE SCALE GENOMIC DNA]</scope>
    <source>
        <strain evidence="2 3">PP10</strain>
    </source>
</reference>